<gene>
    <name evidence="3" type="ORF">EQF91_06145</name>
</gene>
<evidence type="ECO:0000313" key="3">
    <source>
        <dbReference type="EMBL" id="TFF65312.1"/>
    </source>
</evidence>
<dbReference type="InterPro" id="IPR018658">
    <property type="entry name" value="DUF2089"/>
</dbReference>
<dbReference type="InterPro" id="IPR053957">
    <property type="entry name" value="DUF2089_Zn_ribbon"/>
</dbReference>
<evidence type="ECO:0000259" key="1">
    <source>
        <dbReference type="Pfam" id="PF09862"/>
    </source>
</evidence>
<feature type="domain" description="DUF2089" evidence="1">
    <location>
        <begin position="41"/>
        <end position="86"/>
    </location>
</feature>
<reference evidence="3 4" key="1">
    <citation type="submission" date="2019-01" db="EMBL/GenBank/DDBJ databases">
        <title>Draft Genome Sequences of Helcococcus ovis Strains Isolated from the Uterus and Vagina of Dairy Cows with Metritis.</title>
        <authorList>
            <person name="Cunha F."/>
            <person name="Jeon S.J."/>
            <person name="Kutzer P."/>
            <person name="Galvao K.N."/>
        </authorList>
    </citation>
    <scope>NUCLEOTIDE SEQUENCE [LARGE SCALE GENOMIC DNA]</scope>
    <source>
        <strain evidence="3 4">KG-37</strain>
    </source>
</reference>
<comment type="caution">
    <text evidence="3">The sequence shown here is derived from an EMBL/GenBank/DDBJ whole genome shotgun (WGS) entry which is preliminary data.</text>
</comment>
<proteinExistence type="predicted"/>
<dbReference type="Pfam" id="PF09862">
    <property type="entry name" value="DUF2089"/>
    <property type="match status" value="1"/>
</dbReference>
<keyword evidence="4" id="KW-1185">Reference proteome</keyword>
<dbReference type="OrthoDB" id="9797643at2"/>
<organism evidence="3 4">
    <name type="scientific">Helcococcus ovis</name>
    <dbReference type="NCBI Taxonomy" id="72026"/>
    <lineage>
        <taxon>Bacteria</taxon>
        <taxon>Bacillati</taxon>
        <taxon>Bacillota</taxon>
        <taxon>Tissierellia</taxon>
        <taxon>Tissierellales</taxon>
        <taxon>Peptoniphilaceae</taxon>
        <taxon>Helcococcus</taxon>
    </lineage>
</organism>
<protein>
    <submittedName>
        <fullName evidence="3">DUF2089 domain-containing protein</fullName>
    </submittedName>
</protein>
<evidence type="ECO:0000259" key="2">
    <source>
        <dbReference type="Pfam" id="PF22747"/>
    </source>
</evidence>
<name>A0A4R9C0J3_9FIRM</name>
<dbReference type="Proteomes" id="UP000297454">
    <property type="component" value="Unassembled WGS sequence"/>
</dbReference>
<sequence>MKENLSKCPICDNELIITKYKCKHCNTEITGNFTQNIFSKLSDEQRNFIEIFVLKRGSIKEIEKELGISYPTVRNKLDDVISALGHKVDTNTSKIEILNMLDNGEITSEEATKMLSEL</sequence>
<evidence type="ECO:0000313" key="4">
    <source>
        <dbReference type="Proteomes" id="UP000297454"/>
    </source>
</evidence>
<feature type="domain" description="DUF2089" evidence="2">
    <location>
        <begin position="8"/>
        <end position="38"/>
    </location>
</feature>
<dbReference type="SUPFAM" id="SSF88659">
    <property type="entry name" value="Sigma3 and sigma4 domains of RNA polymerase sigma factors"/>
    <property type="match status" value="1"/>
</dbReference>
<dbReference type="GeneID" id="97031343"/>
<dbReference type="AlphaFoldDB" id="A0A4R9C0J3"/>
<accession>A0A4R9C0J3</accession>
<dbReference type="RefSeq" id="WP_134711852.1">
    <property type="nucleotide sequence ID" value="NZ_CP119081.1"/>
</dbReference>
<dbReference type="EMBL" id="SCFR01000021">
    <property type="protein sequence ID" value="TFF65312.1"/>
    <property type="molecule type" value="Genomic_DNA"/>
</dbReference>
<dbReference type="Pfam" id="PF22747">
    <property type="entry name" value="Zn_ribbon_DUF2089"/>
    <property type="match status" value="1"/>
</dbReference>
<dbReference type="InterPro" id="IPR013324">
    <property type="entry name" value="RNA_pol_sigma_r3/r4-like"/>
</dbReference>